<evidence type="ECO:0000313" key="2">
    <source>
        <dbReference type="EMBL" id="WAR13649.1"/>
    </source>
</evidence>
<reference evidence="2" key="1">
    <citation type="submission" date="2022-11" db="EMBL/GenBank/DDBJ databases">
        <title>Centuries of genome instability and evolution in soft-shell clam transmissible cancer (bioRxiv).</title>
        <authorList>
            <person name="Hart S.F.M."/>
            <person name="Yonemitsu M.A."/>
            <person name="Giersch R.M."/>
            <person name="Beal B.F."/>
            <person name="Arriagada G."/>
            <person name="Davis B.W."/>
            <person name="Ostrander E.A."/>
            <person name="Goff S.P."/>
            <person name="Metzger M.J."/>
        </authorList>
    </citation>
    <scope>NUCLEOTIDE SEQUENCE</scope>
    <source>
        <strain evidence="2">MELC-2E11</strain>
        <tissue evidence="2">Siphon/mantle</tissue>
    </source>
</reference>
<gene>
    <name evidence="2" type="ORF">MAR_027829</name>
</gene>
<dbReference type="PANTHER" id="PTHR47331">
    <property type="entry name" value="PHD-TYPE DOMAIN-CONTAINING PROTEIN"/>
    <property type="match status" value="1"/>
</dbReference>
<evidence type="ECO:0000313" key="3">
    <source>
        <dbReference type="Proteomes" id="UP001164746"/>
    </source>
</evidence>
<feature type="non-terminal residue" evidence="2">
    <location>
        <position position="184"/>
    </location>
</feature>
<dbReference type="Proteomes" id="UP001164746">
    <property type="component" value="Chromosome 8"/>
</dbReference>
<dbReference type="PANTHER" id="PTHR47331:SF1">
    <property type="entry name" value="GAG-LIKE PROTEIN"/>
    <property type="match status" value="1"/>
</dbReference>
<dbReference type="InterPro" id="IPR008042">
    <property type="entry name" value="Retrotrans_Pao"/>
</dbReference>
<dbReference type="Pfam" id="PF05380">
    <property type="entry name" value="Peptidase_A17"/>
    <property type="match status" value="1"/>
</dbReference>
<name>A0ABY7EX35_MYAAR</name>
<keyword evidence="3" id="KW-1185">Reference proteome</keyword>
<accession>A0ABY7EX35</accession>
<protein>
    <submittedName>
        <fullName evidence="2">Uncharacterized protein</fullName>
    </submittedName>
</protein>
<feature type="compositionally biased region" description="Polar residues" evidence="1">
    <location>
        <begin position="174"/>
        <end position="184"/>
    </location>
</feature>
<organism evidence="2 3">
    <name type="scientific">Mya arenaria</name>
    <name type="common">Soft-shell clam</name>
    <dbReference type="NCBI Taxonomy" id="6604"/>
    <lineage>
        <taxon>Eukaryota</taxon>
        <taxon>Metazoa</taxon>
        <taxon>Spiralia</taxon>
        <taxon>Lophotrochozoa</taxon>
        <taxon>Mollusca</taxon>
        <taxon>Bivalvia</taxon>
        <taxon>Autobranchia</taxon>
        <taxon>Heteroconchia</taxon>
        <taxon>Euheterodonta</taxon>
        <taxon>Imparidentia</taxon>
        <taxon>Neoheterodontei</taxon>
        <taxon>Myida</taxon>
        <taxon>Myoidea</taxon>
        <taxon>Myidae</taxon>
        <taxon>Mya</taxon>
    </lineage>
</organism>
<proteinExistence type="predicted"/>
<evidence type="ECO:0000256" key="1">
    <source>
        <dbReference type="SAM" id="MobiDB-lite"/>
    </source>
</evidence>
<feature type="region of interest" description="Disordered" evidence="1">
    <location>
        <begin position="164"/>
        <end position="184"/>
    </location>
</feature>
<dbReference type="EMBL" id="CP111019">
    <property type="protein sequence ID" value="WAR13649.1"/>
    <property type="molecule type" value="Genomic_DNA"/>
</dbReference>
<sequence length="184" mass="20723">MSTVCSIYDTLRLIVPVVLVVKRILQQICADHAGWDDPIQAKVRVSWDKWRQDLRLLEAYLVVSSLMTLVKFLGCYNGQIQSCPSESDDSSKIRTNRSTGCDFHFKMNVPAASHMGGSWERQIRSIRNVLASLMNQCGSHVDDEQLRTFMCEAANIVKGRPLSVESINDPEPLSPQNLLTLKTK</sequence>